<accession>X1IDW7</accession>
<reference evidence="2" key="1">
    <citation type="journal article" date="2014" name="Front. Microbiol.">
        <title>High frequency of phylogenetically diverse reductive dehalogenase-homologous genes in deep subseafloor sedimentary metagenomes.</title>
        <authorList>
            <person name="Kawai M."/>
            <person name="Futagami T."/>
            <person name="Toyoda A."/>
            <person name="Takaki Y."/>
            <person name="Nishi S."/>
            <person name="Hori S."/>
            <person name="Arai W."/>
            <person name="Tsubouchi T."/>
            <person name="Morono Y."/>
            <person name="Uchiyama I."/>
            <person name="Ito T."/>
            <person name="Fujiyama A."/>
            <person name="Inagaki F."/>
            <person name="Takami H."/>
        </authorList>
    </citation>
    <scope>NUCLEOTIDE SEQUENCE</scope>
    <source>
        <strain evidence="2">Expedition CK06-06</strain>
    </source>
</reference>
<sequence length="62" mass="7215">GFVLAGLLSFILWDLIPPLRIIQTDLGGLIILGVWILLWYLVDILIGNQDARIREWWNKLQE</sequence>
<proteinExistence type="predicted"/>
<protein>
    <submittedName>
        <fullName evidence="2">Uncharacterized protein</fullName>
    </submittedName>
</protein>
<gene>
    <name evidence="2" type="ORF">S03H2_52215</name>
</gene>
<keyword evidence="1" id="KW-0472">Membrane</keyword>
<evidence type="ECO:0000313" key="2">
    <source>
        <dbReference type="EMBL" id="GAH64309.1"/>
    </source>
</evidence>
<evidence type="ECO:0000256" key="1">
    <source>
        <dbReference type="SAM" id="Phobius"/>
    </source>
</evidence>
<feature type="transmembrane region" description="Helical" evidence="1">
    <location>
        <begin position="28"/>
        <end position="46"/>
    </location>
</feature>
<name>X1IDW7_9ZZZZ</name>
<feature type="non-terminal residue" evidence="2">
    <location>
        <position position="1"/>
    </location>
</feature>
<organism evidence="2">
    <name type="scientific">marine sediment metagenome</name>
    <dbReference type="NCBI Taxonomy" id="412755"/>
    <lineage>
        <taxon>unclassified sequences</taxon>
        <taxon>metagenomes</taxon>
        <taxon>ecological metagenomes</taxon>
    </lineage>
</organism>
<dbReference type="EMBL" id="BARU01033166">
    <property type="protein sequence ID" value="GAH64309.1"/>
    <property type="molecule type" value="Genomic_DNA"/>
</dbReference>
<keyword evidence="1" id="KW-0812">Transmembrane</keyword>
<keyword evidence="1" id="KW-1133">Transmembrane helix</keyword>
<dbReference type="AlphaFoldDB" id="X1IDW7"/>
<comment type="caution">
    <text evidence="2">The sequence shown here is derived from an EMBL/GenBank/DDBJ whole genome shotgun (WGS) entry which is preliminary data.</text>
</comment>